<dbReference type="SUPFAM" id="SSF103481">
    <property type="entry name" value="Multidrug resistance efflux transporter EmrE"/>
    <property type="match status" value="2"/>
</dbReference>
<comment type="subcellular location">
    <subcellularLocation>
        <location evidence="1">Cell membrane</location>
        <topology evidence="1">Multi-pass membrane protein</topology>
    </subcellularLocation>
</comment>
<dbReference type="eggNOG" id="COG2962">
    <property type="taxonomic scope" value="Bacteria"/>
</dbReference>
<keyword evidence="7 8" id="KW-0472">Membrane</keyword>
<feature type="transmembrane region" description="Helical" evidence="8">
    <location>
        <begin position="179"/>
        <end position="199"/>
    </location>
</feature>
<dbReference type="Proteomes" id="UP000020406">
    <property type="component" value="Unassembled WGS sequence"/>
</dbReference>
<keyword evidence="6 8" id="KW-1133">Transmembrane helix</keyword>
<dbReference type="InterPro" id="IPR000620">
    <property type="entry name" value="EamA_dom"/>
</dbReference>
<dbReference type="PANTHER" id="PTHR22911:SF137">
    <property type="entry name" value="SOLUTE CARRIER FAMILY 35 MEMBER G2-RELATED"/>
    <property type="match status" value="1"/>
</dbReference>
<evidence type="ECO:0000256" key="7">
    <source>
        <dbReference type="ARBA" id="ARBA00023136"/>
    </source>
</evidence>
<keyword evidence="4" id="KW-1003">Cell membrane</keyword>
<feature type="transmembrane region" description="Helical" evidence="8">
    <location>
        <begin position="107"/>
        <end position="124"/>
    </location>
</feature>
<comment type="caution">
    <text evidence="10">The sequence shown here is derived from an EMBL/GenBank/DDBJ whole genome shotgun (WGS) entry which is preliminary data.</text>
</comment>
<feature type="transmembrane region" description="Helical" evidence="8">
    <location>
        <begin position="219"/>
        <end position="238"/>
    </location>
</feature>
<dbReference type="NCBIfam" id="TIGR00688">
    <property type="entry name" value="rarD"/>
    <property type="match status" value="1"/>
</dbReference>
<name>Z9JKC3_9GAMM</name>
<evidence type="ECO:0000256" key="8">
    <source>
        <dbReference type="SAM" id="Phobius"/>
    </source>
</evidence>
<evidence type="ECO:0000259" key="9">
    <source>
        <dbReference type="Pfam" id="PF00892"/>
    </source>
</evidence>
<proteinExistence type="inferred from homology"/>
<evidence type="ECO:0000256" key="1">
    <source>
        <dbReference type="ARBA" id="ARBA00004651"/>
    </source>
</evidence>
<dbReference type="PATRIC" id="fig|1444770.3.peg.1210"/>
<feature type="transmembrane region" description="Helical" evidence="8">
    <location>
        <begin position="77"/>
        <end position="95"/>
    </location>
</feature>
<evidence type="ECO:0000256" key="2">
    <source>
        <dbReference type="ARBA" id="ARBA00007362"/>
    </source>
</evidence>
<evidence type="ECO:0000313" key="11">
    <source>
        <dbReference type="Proteomes" id="UP000020406"/>
    </source>
</evidence>
<feature type="domain" description="EamA" evidence="9">
    <location>
        <begin position="11"/>
        <end position="147"/>
    </location>
</feature>
<feature type="transmembrane region" description="Helical" evidence="8">
    <location>
        <begin position="131"/>
        <end position="148"/>
    </location>
</feature>
<protein>
    <submittedName>
        <fullName evidence="10">Membrane protein</fullName>
    </submittedName>
</protein>
<feature type="transmembrane region" description="Helical" evidence="8">
    <location>
        <begin position="42"/>
        <end position="65"/>
    </location>
</feature>
<dbReference type="GO" id="GO:0005886">
    <property type="term" value="C:plasma membrane"/>
    <property type="evidence" value="ECO:0007669"/>
    <property type="project" value="UniProtKB-SubCell"/>
</dbReference>
<gene>
    <name evidence="10" type="ORF">AF72_05050</name>
</gene>
<dbReference type="EMBL" id="JDSQ01000006">
    <property type="protein sequence ID" value="EWS78604.1"/>
    <property type="molecule type" value="Genomic_DNA"/>
</dbReference>
<feature type="transmembrane region" description="Helical" evidence="8">
    <location>
        <begin position="12"/>
        <end position="30"/>
    </location>
</feature>
<evidence type="ECO:0000256" key="4">
    <source>
        <dbReference type="ARBA" id="ARBA00022475"/>
    </source>
</evidence>
<dbReference type="InterPro" id="IPR004626">
    <property type="entry name" value="RarD"/>
</dbReference>
<feature type="transmembrane region" description="Helical" evidence="8">
    <location>
        <begin position="154"/>
        <end position="170"/>
    </location>
</feature>
<evidence type="ECO:0000256" key="3">
    <source>
        <dbReference type="ARBA" id="ARBA00022448"/>
    </source>
</evidence>
<evidence type="ECO:0000256" key="6">
    <source>
        <dbReference type="ARBA" id="ARBA00022989"/>
    </source>
</evidence>
<reference evidence="10 11" key="1">
    <citation type="journal article" date="2014" name="Genome Announc.">
        <title>Draft Genome Sequence of Xylella fastidiosa Pear Leaf Scorch Strain in Taiwan.</title>
        <authorList>
            <person name="Su C.C."/>
            <person name="Deng W.L."/>
            <person name="Jan F.J."/>
            <person name="Chang C.J."/>
            <person name="Huang H."/>
            <person name="Chen J."/>
        </authorList>
    </citation>
    <scope>NUCLEOTIDE SEQUENCE [LARGE SCALE GENOMIC DNA]</scope>
    <source>
        <strain evidence="10 11">PLS229</strain>
    </source>
</reference>
<keyword evidence="5 8" id="KW-0812">Transmembrane</keyword>
<comment type="similarity">
    <text evidence="2">Belongs to the EamA transporter family.</text>
</comment>
<dbReference type="AlphaFoldDB" id="Z9JKC3"/>
<dbReference type="Pfam" id="PF00892">
    <property type="entry name" value="EamA"/>
    <property type="match status" value="2"/>
</dbReference>
<evidence type="ECO:0000256" key="5">
    <source>
        <dbReference type="ARBA" id="ARBA00022692"/>
    </source>
</evidence>
<organism evidence="10 11">
    <name type="scientific">Xylella taiwanensis</name>
    <dbReference type="NCBI Taxonomy" id="1444770"/>
    <lineage>
        <taxon>Bacteria</taxon>
        <taxon>Pseudomonadati</taxon>
        <taxon>Pseudomonadota</taxon>
        <taxon>Gammaproteobacteria</taxon>
        <taxon>Lysobacterales</taxon>
        <taxon>Lysobacteraceae</taxon>
        <taxon>Xylella</taxon>
    </lineage>
</organism>
<dbReference type="InterPro" id="IPR037185">
    <property type="entry name" value="EmrE-like"/>
</dbReference>
<feature type="domain" description="EamA" evidence="9">
    <location>
        <begin position="156"/>
        <end position="287"/>
    </location>
</feature>
<evidence type="ECO:0000313" key="10">
    <source>
        <dbReference type="EMBL" id="EWS78604.1"/>
    </source>
</evidence>
<keyword evidence="3" id="KW-0813">Transport</keyword>
<accession>Z9JKC3</accession>
<feature type="transmembrane region" description="Helical" evidence="8">
    <location>
        <begin position="245"/>
        <end position="265"/>
    </location>
</feature>
<sequence length="300" mass="32956">MPVSGLRDVQRGLLMTALTFVLWGVVPLYWKLLKHVPPLQIIAHRIVWCTLFVLGWLFLSVRFAWWHAIKATPGARLMLLGSGVAIALDWGLYIWAINTDHVIESSLGYFISPLLSVLLGVLLLQERLRGLQWLAVVCAALGVAWLTWQAGKPPWIALGLALSLSLYGLLRKVVAVDAVAGLCVESLYLFLPALALLLWGEAGHGGGFFSGWSVGTDVLLVFGGVVTALPLICFSYGVRLIPLSLLGLLQYIGPTLGLALGVWFFHEPFDAYKLLGFVVIWIGLLLFIGDTLWQVRRTMG</sequence>
<feature type="transmembrane region" description="Helical" evidence="8">
    <location>
        <begin position="271"/>
        <end position="293"/>
    </location>
</feature>
<dbReference type="PANTHER" id="PTHR22911">
    <property type="entry name" value="ACYL-MALONYL CONDENSING ENZYME-RELATED"/>
    <property type="match status" value="1"/>
</dbReference>
<dbReference type="Gene3D" id="1.10.3730.20">
    <property type="match status" value="1"/>
</dbReference>